<accession>A0AAV2FG54</accession>
<dbReference type="AlphaFoldDB" id="A0AAV2FG54"/>
<dbReference type="Proteomes" id="UP001497516">
    <property type="component" value="Chromosome 6"/>
</dbReference>
<name>A0AAV2FG54_9ROSI</name>
<evidence type="ECO:0000313" key="3">
    <source>
        <dbReference type="Proteomes" id="UP001497516"/>
    </source>
</evidence>
<organism evidence="2 3">
    <name type="scientific">Linum trigynum</name>
    <dbReference type="NCBI Taxonomy" id="586398"/>
    <lineage>
        <taxon>Eukaryota</taxon>
        <taxon>Viridiplantae</taxon>
        <taxon>Streptophyta</taxon>
        <taxon>Embryophyta</taxon>
        <taxon>Tracheophyta</taxon>
        <taxon>Spermatophyta</taxon>
        <taxon>Magnoliopsida</taxon>
        <taxon>eudicotyledons</taxon>
        <taxon>Gunneridae</taxon>
        <taxon>Pentapetalae</taxon>
        <taxon>rosids</taxon>
        <taxon>fabids</taxon>
        <taxon>Malpighiales</taxon>
        <taxon>Linaceae</taxon>
        <taxon>Linum</taxon>
    </lineage>
</organism>
<gene>
    <name evidence="2" type="ORF">LTRI10_LOCUS37566</name>
</gene>
<keyword evidence="3" id="KW-1185">Reference proteome</keyword>
<feature type="region of interest" description="Disordered" evidence="1">
    <location>
        <begin position="1"/>
        <end position="24"/>
    </location>
</feature>
<sequence length="76" mass="8488">MPKAAAAAVRQPYPEPEHFQRGGGGGEDNAFLFHYLVHQIGVPRQGRPLLHGRSLVCDQVPQSDVAVRIGMFFFKW</sequence>
<protein>
    <submittedName>
        <fullName evidence="2">Uncharacterized protein</fullName>
    </submittedName>
</protein>
<reference evidence="2 3" key="1">
    <citation type="submission" date="2024-04" db="EMBL/GenBank/DDBJ databases">
        <authorList>
            <person name="Fracassetti M."/>
        </authorList>
    </citation>
    <scope>NUCLEOTIDE SEQUENCE [LARGE SCALE GENOMIC DNA]</scope>
</reference>
<dbReference type="EMBL" id="OZ034819">
    <property type="protein sequence ID" value="CAL1397251.1"/>
    <property type="molecule type" value="Genomic_DNA"/>
</dbReference>
<evidence type="ECO:0000256" key="1">
    <source>
        <dbReference type="SAM" id="MobiDB-lite"/>
    </source>
</evidence>
<evidence type="ECO:0000313" key="2">
    <source>
        <dbReference type="EMBL" id="CAL1397251.1"/>
    </source>
</evidence>
<proteinExistence type="predicted"/>